<sequence>MEKRLIGVKEAETYLGIPKGTIYNLVSQRRIPFVKVGRRTLFDLLEINRWITANTEKERDFGSLSIR</sequence>
<feature type="domain" description="Helix-turn-helix" evidence="1">
    <location>
        <begin position="7"/>
        <end position="54"/>
    </location>
</feature>
<dbReference type="GO" id="GO:0003677">
    <property type="term" value="F:DNA binding"/>
    <property type="evidence" value="ECO:0007669"/>
    <property type="project" value="InterPro"/>
</dbReference>
<dbReference type="SUPFAM" id="SSF46955">
    <property type="entry name" value="Putative DNA-binding domain"/>
    <property type="match status" value="1"/>
</dbReference>
<dbReference type="InterPro" id="IPR009061">
    <property type="entry name" value="DNA-bd_dom_put_sf"/>
</dbReference>
<evidence type="ECO:0000313" key="2">
    <source>
        <dbReference type="EMBL" id="PIZ88059.1"/>
    </source>
</evidence>
<dbReference type="Proteomes" id="UP000230081">
    <property type="component" value="Unassembled WGS sequence"/>
</dbReference>
<dbReference type="NCBIfam" id="TIGR01764">
    <property type="entry name" value="excise"/>
    <property type="match status" value="1"/>
</dbReference>
<gene>
    <name evidence="2" type="ORF">COX91_02255</name>
</gene>
<dbReference type="Pfam" id="PF12728">
    <property type="entry name" value="HTH_17"/>
    <property type="match status" value="1"/>
</dbReference>
<organism evidence="2 3">
    <name type="scientific">Candidatus Nealsonbacteria bacterium CG_4_10_14_0_2_um_filter_39_15</name>
    <dbReference type="NCBI Taxonomy" id="1974681"/>
    <lineage>
        <taxon>Bacteria</taxon>
        <taxon>Candidatus Nealsoniibacteriota</taxon>
    </lineage>
</organism>
<dbReference type="AlphaFoldDB" id="A0A2M7UVP7"/>
<name>A0A2M7UVP7_9BACT</name>
<evidence type="ECO:0000259" key="1">
    <source>
        <dbReference type="Pfam" id="PF12728"/>
    </source>
</evidence>
<dbReference type="InterPro" id="IPR041657">
    <property type="entry name" value="HTH_17"/>
</dbReference>
<evidence type="ECO:0000313" key="3">
    <source>
        <dbReference type="Proteomes" id="UP000230081"/>
    </source>
</evidence>
<proteinExistence type="predicted"/>
<reference evidence="3" key="1">
    <citation type="submission" date="2017-09" db="EMBL/GenBank/DDBJ databases">
        <title>Depth-based differentiation of microbial function through sediment-hosted aquifers and enrichment of novel symbionts in the deep terrestrial subsurface.</title>
        <authorList>
            <person name="Probst A.J."/>
            <person name="Ladd B."/>
            <person name="Jarett J.K."/>
            <person name="Geller-Mcgrath D.E."/>
            <person name="Sieber C.M.K."/>
            <person name="Emerson J.B."/>
            <person name="Anantharaman K."/>
            <person name="Thomas B.C."/>
            <person name="Malmstrom R."/>
            <person name="Stieglmeier M."/>
            <person name="Klingl A."/>
            <person name="Woyke T."/>
            <person name="Ryan C.M."/>
            <person name="Banfield J.F."/>
        </authorList>
    </citation>
    <scope>NUCLEOTIDE SEQUENCE [LARGE SCALE GENOMIC DNA]</scope>
</reference>
<comment type="caution">
    <text evidence="2">The sequence shown here is derived from an EMBL/GenBank/DDBJ whole genome shotgun (WGS) entry which is preliminary data.</text>
</comment>
<dbReference type="EMBL" id="PFPA01000053">
    <property type="protein sequence ID" value="PIZ88059.1"/>
    <property type="molecule type" value="Genomic_DNA"/>
</dbReference>
<accession>A0A2M7UVP7</accession>
<protein>
    <recommendedName>
        <fullName evidence="1">Helix-turn-helix domain-containing protein</fullName>
    </recommendedName>
</protein>
<dbReference type="InterPro" id="IPR010093">
    <property type="entry name" value="SinI_DNA-bd"/>
</dbReference>